<reference evidence="3" key="1">
    <citation type="submission" date="2021-01" db="EMBL/GenBank/DDBJ databases">
        <title>Caligus Genome Assembly.</title>
        <authorList>
            <person name="Gallardo-Escarate C."/>
        </authorList>
    </citation>
    <scope>NUCLEOTIDE SEQUENCE [LARGE SCALE GENOMIC DNA]</scope>
</reference>
<evidence type="ECO:0000256" key="1">
    <source>
        <dbReference type="SAM" id="MobiDB-lite"/>
    </source>
</evidence>
<dbReference type="OrthoDB" id="411823at2759"/>
<dbReference type="AlphaFoldDB" id="A0A7T8QRR7"/>
<organism evidence="2 3">
    <name type="scientific">Caligus rogercresseyi</name>
    <name type="common">Sea louse</name>
    <dbReference type="NCBI Taxonomy" id="217165"/>
    <lineage>
        <taxon>Eukaryota</taxon>
        <taxon>Metazoa</taxon>
        <taxon>Ecdysozoa</taxon>
        <taxon>Arthropoda</taxon>
        <taxon>Crustacea</taxon>
        <taxon>Multicrustacea</taxon>
        <taxon>Hexanauplia</taxon>
        <taxon>Copepoda</taxon>
        <taxon>Siphonostomatoida</taxon>
        <taxon>Caligidae</taxon>
        <taxon>Caligus</taxon>
    </lineage>
</organism>
<accession>A0A7T8QRR7</accession>
<proteinExistence type="predicted"/>
<sequence length="51" mass="5652">MQNHGRMDKGHDNNSGNDYADALAKDSDRRGTPVSVPISLRQTKMPSEKQP</sequence>
<evidence type="ECO:0000313" key="3">
    <source>
        <dbReference type="Proteomes" id="UP000595437"/>
    </source>
</evidence>
<keyword evidence="3" id="KW-1185">Reference proteome</keyword>
<protein>
    <submittedName>
        <fullName evidence="2">Uncharacterized protein</fullName>
    </submittedName>
</protein>
<dbReference type="Proteomes" id="UP000595437">
    <property type="component" value="Chromosome 3"/>
</dbReference>
<feature type="compositionally biased region" description="Basic and acidic residues" evidence="1">
    <location>
        <begin position="1"/>
        <end position="12"/>
    </location>
</feature>
<name>A0A7T8QRR7_CALRO</name>
<dbReference type="EMBL" id="CP045892">
    <property type="protein sequence ID" value="QQP52878.1"/>
    <property type="molecule type" value="Genomic_DNA"/>
</dbReference>
<evidence type="ECO:0000313" key="2">
    <source>
        <dbReference type="EMBL" id="QQP52878.1"/>
    </source>
</evidence>
<gene>
    <name evidence="2" type="ORF">FKW44_005157</name>
</gene>
<feature type="region of interest" description="Disordered" evidence="1">
    <location>
        <begin position="1"/>
        <end position="51"/>
    </location>
</feature>